<organism evidence="1 2">
    <name type="scientific">Chara braunii</name>
    <name type="common">Braun's stonewort</name>
    <dbReference type="NCBI Taxonomy" id="69332"/>
    <lineage>
        <taxon>Eukaryota</taxon>
        <taxon>Viridiplantae</taxon>
        <taxon>Streptophyta</taxon>
        <taxon>Charophyceae</taxon>
        <taxon>Charales</taxon>
        <taxon>Characeae</taxon>
        <taxon>Chara</taxon>
    </lineage>
</organism>
<proteinExistence type="predicted"/>
<accession>A0A388KU72</accession>
<dbReference type="Proteomes" id="UP000265515">
    <property type="component" value="Unassembled WGS sequence"/>
</dbReference>
<dbReference type="Gramene" id="GBG73614">
    <property type="protein sequence ID" value="GBG73614"/>
    <property type="gene ID" value="CBR_g16957"/>
</dbReference>
<comment type="caution">
    <text evidence="1">The sequence shown here is derived from an EMBL/GenBank/DDBJ whole genome shotgun (WGS) entry which is preliminary data.</text>
</comment>
<keyword evidence="2" id="KW-1185">Reference proteome</keyword>
<sequence>MAMKEMEIVMLSTSVVYTRGVMLCGVEEKRRKSFTLAETDGGMMVVLMNPRLTSGIISERGDVDGDRESDHALDALMTRLIGMLTD</sequence>
<evidence type="ECO:0000313" key="1">
    <source>
        <dbReference type="EMBL" id="GBG73614.1"/>
    </source>
</evidence>
<dbReference type="AlphaFoldDB" id="A0A388KU72"/>
<evidence type="ECO:0000313" key="2">
    <source>
        <dbReference type="Proteomes" id="UP000265515"/>
    </source>
</evidence>
<gene>
    <name evidence="1" type="ORF">CBR_g16957</name>
</gene>
<reference evidence="1 2" key="1">
    <citation type="journal article" date="2018" name="Cell">
        <title>The Chara Genome: Secondary Complexity and Implications for Plant Terrestrialization.</title>
        <authorList>
            <person name="Nishiyama T."/>
            <person name="Sakayama H."/>
            <person name="Vries J.D."/>
            <person name="Buschmann H."/>
            <person name="Saint-Marcoux D."/>
            <person name="Ullrich K.K."/>
            <person name="Haas F.B."/>
            <person name="Vanderstraeten L."/>
            <person name="Becker D."/>
            <person name="Lang D."/>
            <person name="Vosolsobe S."/>
            <person name="Rombauts S."/>
            <person name="Wilhelmsson P.K.I."/>
            <person name="Janitza P."/>
            <person name="Kern R."/>
            <person name="Heyl A."/>
            <person name="Rumpler F."/>
            <person name="Villalobos L.I.A.C."/>
            <person name="Clay J.M."/>
            <person name="Skokan R."/>
            <person name="Toyoda A."/>
            <person name="Suzuki Y."/>
            <person name="Kagoshima H."/>
            <person name="Schijlen E."/>
            <person name="Tajeshwar N."/>
            <person name="Catarino B."/>
            <person name="Hetherington A.J."/>
            <person name="Saltykova A."/>
            <person name="Bonnot C."/>
            <person name="Breuninger H."/>
            <person name="Symeonidi A."/>
            <person name="Radhakrishnan G.V."/>
            <person name="Van Nieuwerburgh F."/>
            <person name="Deforce D."/>
            <person name="Chang C."/>
            <person name="Karol K.G."/>
            <person name="Hedrich R."/>
            <person name="Ulvskov P."/>
            <person name="Glockner G."/>
            <person name="Delwiche C.F."/>
            <person name="Petrasek J."/>
            <person name="Van de Peer Y."/>
            <person name="Friml J."/>
            <person name="Beilby M."/>
            <person name="Dolan L."/>
            <person name="Kohara Y."/>
            <person name="Sugano S."/>
            <person name="Fujiyama A."/>
            <person name="Delaux P.-M."/>
            <person name="Quint M."/>
            <person name="TheiBen G."/>
            <person name="Hagemann M."/>
            <person name="Harholt J."/>
            <person name="Dunand C."/>
            <person name="Zachgo S."/>
            <person name="Langdale J."/>
            <person name="Maumus F."/>
            <person name="Straeten D.V.D."/>
            <person name="Gould S.B."/>
            <person name="Rensing S.A."/>
        </authorList>
    </citation>
    <scope>NUCLEOTIDE SEQUENCE [LARGE SCALE GENOMIC DNA]</scope>
    <source>
        <strain evidence="1 2">S276</strain>
    </source>
</reference>
<dbReference type="EMBL" id="BFEA01000187">
    <property type="protein sequence ID" value="GBG73614.1"/>
    <property type="molecule type" value="Genomic_DNA"/>
</dbReference>
<name>A0A388KU72_CHABU</name>
<protein>
    <submittedName>
        <fullName evidence="1">Uncharacterized protein</fullName>
    </submittedName>
</protein>